<keyword evidence="4" id="KW-1003">Cell membrane</keyword>
<evidence type="ECO:0000256" key="9">
    <source>
        <dbReference type="SAM" id="Phobius"/>
    </source>
</evidence>
<evidence type="ECO:0000313" key="10">
    <source>
        <dbReference type="EMBL" id="EHL14077.1"/>
    </source>
</evidence>
<dbReference type="Proteomes" id="UP000003527">
    <property type="component" value="Unassembled WGS sequence"/>
</dbReference>
<comment type="subcellular location">
    <subcellularLocation>
        <location evidence="1 8">Cell membrane</location>
        <topology evidence="1 8">Multi-pass membrane protein</topology>
    </subcellularLocation>
</comment>
<dbReference type="CDD" id="cd06550">
    <property type="entry name" value="TM_ABC_iron-siderophores_like"/>
    <property type="match status" value="1"/>
</dbReference>
<reference evidence="10 11" key="1">
    <citation type="submission" date="2011-08" db="EMBL/GenBank/DDBJ databases">
        <title>The Genome Sequence of Oribacterium sp. ACB7.</title>
        <authorList>
            <consortium name="The Broad Institute Genome Sequencing Platform"/>
            <person name="Earl A."/>
            <person name="Ward D."/>
            <person name="Feldgarden M."/>
            <person name="Gevers D."/>
            <person name="Sizova M."/>
            <person name="Hazen A."/>
            <person name="Epstein S."/>
            <person name="Young S.K."/>
            <person name="Zeng Q."/>
            <person name="Gargeya S."/>
            <person name="Fitzgerald M."/>
            <person name="Haas B."/>
            <person name="Abouelleil A."/>
            <person name="Alvarado L."/>
            <person name="Arachchi H.M."/>
            <person name="Berlin A."/>
            <person name="Brown A."/>
            <person name="Chapman S.B."/>
            <person name="Chen Z."/>
            <person name="Dunbar C."/>
            <person name="Freedman E."/>
            <person name="Gearin G."/>
            <person name="Gellesch M."/>
            <person name="Goldberg J."/>
            <person name="Griggs A."/>
            <person name="Gujja S."/>
            <person name="Heiman D."/>
            <person name="Howarth C."/>
            <person name="Larson L."/>
            <person name="Lui A."/>
            <person name="MacDonald P.J.P."/>
            <person name="Montmayeur A."/>
            <person name="Murphy C."/>
            <person name="Neiman D."/>
            <person name="Pearson M."/>
            <person name="Priest M."/>
            <person name="Roberts A."/>
            <person name="Saif S."/>
            <person name="Shea T."/>
            <person name="Shenoy N."/>
            <person name="Sisk P."/>
            <person name="Stolte C."/>
            <person name="Sykes S."/>
            <person name="Wortman J."/>
            <person name="Nusbaum C."/>
            <person name="Birren B."/>
        </authorList>
    </citation>
    <scope>NUCLEOTIDE SEQUENCE [LARGE SCALE GENOMIC DNA]</scope>
    <source>
        <strain evidence="10 11">ACB7</strain>
    </source>
</reference>
<protein>
    <submittedName>
        <fullName evidence="10">Uncharacterized protein</fullName>
    </submittedName>
</protein>
<evidence type="ECO:0000256" key="8">
    <source>
        <dbReference type="RuleBase" id="RU003943"/>
    </source>
</evidence>
<evidence type="ECO:0000256" key="1">
    <source>
        <dbReference type="ARBA" id="ARBA00004651"/>
    </source>
</evidence>
<comment type="caution">
    <text evidence="10">The sequence shown here is derived from an EMBL/GenBank/DDBJ whole genome shotgun (WGS) entry which is preliminary data.</text>
</comment>
<feature type="transmembrane region" description="Helical" evidence="9">
    <location>
        <begin position="98"/>
        <end position="117"/>
    </location>
</feature>
<evidence type="ECO:0000256" key="2">
    <source>
        <dbReference type="ARBA" id="ARBA00008034"/>
    </source>
</evidence>
<evidence type="ECO:0000256" key="5">
    <source>
        <dbReference type="ARBA" id="ARBA00022692"/>
    </source>
</evidence>
<dbReference type="HOGENOM" id="CLU_028808_4_1_9"/>
<dbReference type="PANTHER" id="PTHR30477">
    <property type="entry name" value="ABC-TRANSPORTER METAL-BINDING PROTEIN"/>
    <property type="match status" value="1"/>
</dbReference>
<evidence type="ECO:0000256" key="3">
    <source>
        <dbReference type="ARBA" id="ARBA00022448"/>
    </source>
</evidence>
<sequence>MIESLLSYFAISYESYFVLLTTAVACAVLSPFLVLRKLSMVSDAISHSVLLGIVIAFFIVKDVGSPFLIVGAATFGVITVFAVELLSGTGLVKNDDAVGIVFPMFFALAVVLITKFARNVHLDTDVVLMGEVIIAPLNRIEFMGIDLPKAFVQMGILLVINLLFVIIFFKELKVTTFDRGFAKLAGFSSAALFYALMTLSSFTAVTAFDAVGAILVVSFLITPGAAAYLVSKDLKVMITISVGYAVINSSIGYVLSLLMNVSMSGMTATVAGVTFLLTFLFNREGLITAIFIRLKRKSELKSELFLTHIGNHSGKKEEREELGLGSIKDHLKWKQAEVDKIAERLIKKGLIRIDIDKNIYALTERGREKFVEIGESLPPVKRVVCSGL</sequence>
<organism evidence="10 11">
    <name type="scientific">Oribacterium asaccharolyticum ACB7</name>
    <dbReference type="NCBI Taxonomy" id="796944"/>
    <lineage>
        <taxon>Bacteria</taxon>
        <taxon>Bacillati</taxon>
        <taxon>Bacillota</taxon>
        <taxon>Clostridia</taxon>
        <taxon>Lachnospirales</taxon>
        <taxon>Lachnospiraceae</taxon>
        <taxon>Oribacterium</taxon>
    </lineage>
</organism>
<dbReference type="GO" id="GO:0043190">
    <property type="term" value="C:ATP-binding cassette (ABC) transporter complex"/>
    <property type="evidence" value="ECO:0007669"/>
    <property type="project" value="InterPro"/>
</dbReference>
<dbReference type="Gene3D" id="1.10.3470.10">
    <property type="entry name" value="ABC transporter involved in vitamin B12 uptake, BtuC"/>
    <property type="match status" value="1"/>
</dbReference>
<feature type="transmembrane region" description="Helical" evidence="9">
    <location>
        <begin position="66"/>
        <end position="86"/>
    </location>
</feature>
<proteinExistence type="inferred from homology"/>
<dbReference type="InterPro" id="IPR001626">
    <property type="entry name" value="ABC_TroCD"/>
</dbReference>
<accession>G9WRY7</accession>
<gene>
    <name evidence="10" type="ORF">HMPREF9624_01853</name>
</gene>
<keyword evidence="11" id="KW-1185">Reference proteome</keyword>
<dbReference type="InterPro" id="IPR036388">
    <property type="entry name" value="WH-like_DNA-bd_sf"/>
</dbReference>
<evidence type="ECO:0000256" key="7">
    <source>
        <dbReference type="ARBA" id="ARBA00023136"/>
    </source>
</evidence>
<dbReference type="InterPro" id="IPR037294">
    <property type="entry name" value="ABC_BtuC-like"/>
</dbReference>
<dbReference type="PATRIC" id="fig|796944.3.peg.371"/>
<dbReference type="Gene3D" id="1.10.10.10">
    <property type="entry name" value="Winged helix-like DNA-binding domain superfamily/Winged helix DNA-binding domain"/>
    <property type="match status" value="1"/>
</dbReference>
<dbReference type="GO" id="GO:0055085">
    <property type="term" value="P:transmembrane transport"/>
    <property type="evidence" value="ECO:0007669"/>
    <property type="project" value="InterPro"/>
</dbReference>
<feature type="transmembrane region" description="Helical" evidence="9">
    <location>
        <begin position="15"/>
        <end position="34"/>
    </location>
</feature>
<evidence type="ECO:0000313" key="11">
    <source>
        <dbReference type="Proteomes" id="UP000003527"/>
    </source>
</evidence>
<dbReference type="GO" id="GO:0010043">
    <property type="term" value="P:response to zinc ion"/>
    <property type="evidence" value="ECO:0007669"/>
    <property type="project" value="TreeGrafter"/>
</dbReference>
<feature type="transmembrane region" description="Helical" evidence="9">
    <location>
        <begin position="269"/>
        <end position="292"/>
    </location>
</feature>
<evidence type="ECO:0000256" key="6">
    <source>
        <dbReference type="ARBA" id="ARBA00022989"/>
    </source>
</evidence>
<feature type="transmembrane region" description="Helical" evidence="9">
    <location>
        <begin position="210"/>
        <end position="230"/>
    </location>
</feature>
<feature type="transmembrane region" description="Helical" evidence="9">
    <location>
        <begin position="242"/>
        <end position="263"/>
    </location>
</feature>
<feature type="transmembrane region" description="Helical" evidence="9">
    <location>
        <begin position="181"/>
        <end position="204"/>
    </location>
</feature>
<evidence type="ECO:0000256" key="4">
    <source>
        <dbReference type="ARBA" id="ARBA00022475"/>
    </source>
</evidence>
<dbReference type="PANTHER" id="PTHR30477:SF8">
    <property type="entry name" value="METAL TRANSPORT SYSTEM MEMBRANE PROTEIN CT_070-RELATED"/>
    <property type="match status" value="1"/>
</dbReference>
<comment type="similarity">
    <text evidence="2 8">Belongs to the ABC-3 integral membrane protein family.</text>
</comment>
<dbReference type="SUPFAM" id="SSF81345">
    <property type="entry name" value="ABC transporter involved in vitamin B12 uptake, BtuC"/>
    <property type="match status" value="1"/>
</dbReference>
<keyword evidence="3 8" id="KW-0813">Transport</keyword>
<keyword evidence="6 9" id="KW-1133">Transmembrane helix</keyword>
<feature type="transmembrane region" description="Helical" evidence="9">
    <location>
        <begin position="41"/>
        <end position="60"/>
    </location>
</feature>
<name>G9WRY7_9FIRM</name>
<keyword evidence="5 8" id="KW-0812">Transmembrane</keyword>
<keyword evidence="7 9" id="KW-0472">Membrane</keyword>
<dbReference type="AlphaFoldDB" id="G9WRY7"/>
<dbReference type="Pfam" id="PF00950">
    <property type="entry name" value="ABC-3"/>
    <property type="match status" value="1"/>
</dbReference>
<feature type="transmembrane region" description="Helical" evidence="9">
    <location>
        <begin position="150"/>
        <end position="169"/>
    </location>
</feature>
<dbReference type="EMBL" id="AFZD01000004">
    <property type="protein sequence ID" value="EHL14077.1"/>
    <property type="molecule type" value="Genomic_DNA"/>
</dbReference>